<accession>A0A917BLC5</accession>
<dbReference type="SUPFAM" id="SSF55781">
    <property type="entry name" value="GAF domain-like"/>
    <property type="match status" value="1"/>
</dbReference>
<keyword evidence="2" id="KW-0238">DNA-binding</keyword>
<evidence type="ECO:0000313" key="7">
    <source>
        <dbReference type="Proteomes" id="UP000605670"/>
    </source>
</evidence>
<gene>
    <name evidence="6" type="ORF">GCM10011366_18150</name>
</gene>
<dbReference type="GO" id="GO:0003677">
    <property type="term" value="F:DNA binding"/>
    <property type="evidence" value="ECO:0007669"/>
    <property type="project" value="UniProtKB-KW"/>
</dbReference>
<dbReference type="PANTHER" id="PTHR30136:SF24">
    <property type="entry name" value="HTH-TYPE TRANSCRIPTIONAL REPRESSOR ALLR"/>
    <property type="match status" value="1"/>
</dbReference>
<reference evidence="6" key="2">
    <citation type="submission" date="2020-09" db="EMBL/GenBank/DDBJ databases">
        <authorList>
            <person name="Sun Q."/>
            <person name="Zhou Y."/>
        </authorList>
    </citation>
    <scope>NUCLEOTIDE SEQUENCE</scope>
    <source>
        <strain evidence="6">CGMCC 1.12160</strain>
    </source>
</reference>
<dbReference type="EMBL" id="BMEM01000002">
    <property type="protein sequence ID" value="GGF50697.1"/>
    <property type="molecule type" value="Genomic_DNA"/>
</dbReference>
<reference evidence="6" key="1">
    <citation type="journal article" date="2014" name="Int. J. Syst. Evol. Microbiol.">
        <title>Complete genome sequence of Corynebacterium casei LMG S-19264T (=DSM 44701T), isolated from a smear-ripened cheese.</title>
        <authorList>
            <consortium name="US DOE Joint Genome Institute (JGI-PGF)"/>
            <person name="Walter F."/>
            <person name="Albersmeier A."/>
            <person name="Kalinowski J."/>
            <person name="Ruckert C."/>
        </authorList>
    </citation>
    <scope>NUCLEOTIDE SEQUENCE</scope>
    <source>
        <strain evidence="6">CGMCC 1.12160</strain>
    </source>
</reference>
<sequence>MTTQRRAETSQTLDRGLQVLLVLGEPGRVRGATMSELAAALGLSRPVVYRLVATLEARGFVSRAGDGRVRLGLGITRLQLAVRPMLVEASRPVLRALADELGATAHLTVAEGDQALALVVVEPSWTDFHVAYRVGSRHPLSRGAAGRAILEARRGAPAAVVTSGEIQQGAHGLAAPVPDVPGLEASVGVVSTSALDDPSVARAVVAAAADVARAVSAG</sequence>
<evidence type="ECO:0000259" key="5">
    <source>
        <dbReference type="PROSITE" id="PS51078"/>
    </source>
</evidence>
<dbReference type="AlphaFoldDB" id="A0A917BLC5"/>
<dbReference type="InterPro" id="IPR036388">
    <property type="entry name" value="WH-like_DNA-bd_sf"/>
</dbReference>
<dbReference type="GO" id="GO:0045892">
    <property type="term" value="P:negative regulation of DNA-templated transcription"/>
    <property type="evidence" value="ECO:0007669"/>
    <property type="project" value="TreeGrafter"/>
</dbReference>
<evidence type="ECO:0000256" key="2">
    <source>
        <dbReference type="ARBA" id="ARBA00023125"/>
    </source>
</evidence>
<dbReference type="Pfam" id="PF09339">
    <property type="entry name" value="HTH_IclR"/>
    <property type="match status" value="1"/>
</dbReference>
<dbReference type="Pfam" id="PF01614">
    <property type="entry name" value="IclR_C"/>
    <property type="match status" value="1"/>
</dbReference>
<keyword evidence="1" id="KW-0805">Transcription regulation</keyword>
<organism evidence="6 7">
    <name type="scientific">Ornithinimicrobium tianjinense</name>
    <dbReference type="NCBI Taxonomy" id="1195761"/>
    <lineage>
        <taxon>Bacteria</taxon>
        <taxon>Bacillati</taxon>
        <taxon>Actinomycetota</taxon>
        <taxon>Actinomycetes</taxon>
        <taxon>Micrococcales</taxon>
        <taxon>Ornithinimicrobiaceae</taxon>
        <taxon>Ornithinimicrobium</taxon>
    </lineage>
</organism>
<dbReference type="PROSITE" id="PS51078">
    <property type="entry name" value="ICLR_ED"/>
    <property type="match status" value="1"/>
</dbReference>
<keyword evidence="3" id="KW-0804">Transcription</keyword>
<dbReference type="SUPFAM" id="SSF46785">
    <property type="entry name" value="Winged helix' DNA-binding domain"/>
    <property type="match status" value="1"/>
</dbReference>
<dbReference type="GO" id="GO:0003700">
    <property type="term" value="F:DNA-binding transcription factor activity"/>
    <property type="evidence" value="ECO:0007669"/>
    <property type="project" value="TreeGrafter"/>
</dbReference>
<evidence type="ECO:0000259" key="4">
    <source>
        <dbReference type="PROSITE" id="PS51077"/>
    </source>
</evidence>
<comment type="caution">
    <text evidence="6">The sequence shown here is derived from an EMBL/GenBank/DDBJ whole genome shotgun (WGS) entry which is preliminary data.</text>
</comment>
<feature type="domain" description="HTH iclR-type" evidence="4">
    <location>
        <begin position="10"/>
        <end position="73"/>
    </location>
</feature>
<dbReference type="InterPro" id="IPR029016">
    <property type="entry name" value="GAF-like_dom_sf"/>
</dbReference>
<dbReference type="Gene3D" id="1.10.10.10">
    <property type="entry name" value="Winged helix-like DNA-binding domain superfamily/Winged helix DNA-binding domain"/>
    <property type="match status" value="1"/>
</dbReference>
<evidence type="ECO:0000256" key="3">
    <source>
        <dbReference type="ARBA" id="ARBA00023163"/>
    </source>
</evidence>
<proteinExistence type="predicted"/>
<dbReference type="InterPro" id="IPR014757">
    <property type="entry name" value="Tscrpt_reg_IclR_C"/>
</dbReference>
<dbReference type="PANTHER" id="PTHR30136">
    <property type="entry name" value="HELIX-TURN-HELIX TRANSCRIPTIONAL REGULATOR, ICLR FAMILY"/>
    <property type="match status" value="1"/>
</dbReference>
<dbReference type="InterPro" id="IPR036390">
    <property type="entry name" value="WH_DNA-bd_sf"/>
</dbReference>
<dbReference type="PROSITE" id="PS51077">
    <property type="entry name" value="HTH_ICLR"/>
    <property type="match status" value="1"/>
</dbReference>
<dbReference type="Gene3D" id="3.30.450.40">
    <property type="match status" value="1"/>
</dbReference>
<protein>
    <submittedName>
        <fullName evidence="6">Transcriptional regulator</fullName>
    </submittedName>
</protein>
<evidence type="ECO:0000256" key="1">
    <source>
        <dbReference type="ARBA" id="ARBA00023015"/>
    </source>
</evidence>
<dbReference type="Proteomes" id="UP000605670">
    <property type="component" value="Unassembled WGS sequence"/>
</dbReference>
<keyword evidence="7" id="KW-1185">Reference proteome</keyword>
<dbReference type="SMART" id="SM00346">
    <property type="entry name" value="HTH_ICLR"/>
    <property type="match status" value="1"/>
</dbReference>
<dbReference type="InterPro" id="IPR050707">
    <property type="entry name" value="HTH_MetabolicPath_Reg"/>
</dbReference>
<dbReference type="RefSeq" id="WP_188430011.1">
    <property type="nucleotide sequence ID" value="NZ_BAABKH010000001.1"/>
</dbReference>
<evidence type="ECO:0000313" key="6">
    <source>
        <dbReference type="EMBL" id="GGF50697.1"/>
    </source>
</evidence>
<feature type="domain" description="IclR-ED" evidence="5">
    <location>
        <begin position="69"/>
        <end position="218"/>
    </location>
</feature>
<name>A0A917BLC5_9MICO</name>
<dbReference type="InterPro" id="IPR005471">
    <property type="entry name" value="Tscrpt_reg_IclR_N"/>
</dbReference>